<sequence>MYLLRIVFTRRARAVHLLHLLSIIATVFALPIDPSSEGGPSSGLKLASSAASGKVVDRIETFYFAALMGGQMDRDLMTAEWLMAFVPAAFLTKGSGKVWGYRTRRNPHSTSNFKWARQQSRALKNVNGASITVNPTRLHIKIGEFQMSQDTKALLTKALTVVVDKKRIDKLPNIPSGYQFALILEDQLKTPQFQRTVRTISWDISKTSEYGGTFDQMIENRSSGTGFLLLETDRWERELYKRIESGEVKLDESLKSDNRDILEDLWNEVHGTGHPDTPSQHPSLPATSPQNPSLPASSSQHPSLPKWADEQQDIRSDPNWGDRENWPKEVLDSWPSDPSGHH</sequence>
<proteinExistence type="predicted"/>
<reference evidence="3" key="1">
    <citation type="submission" date="2022-08" db="EMBL/GenBank/DDBJ databases">
        <authorList>
            <consortium name="DOE Joint Genome Institute"/>
            <person name="Min B."/>
            <person name="Riley R."/>
            <person name="Sierra-Patev S."/>
            <person name="Naranjo-Ortiz M."/>
            <person name="Looney B."/>
            <person name="Konkel Z."/>
            <person name="Slot J.C."/>
            <person name="Sakamoto Y."/>
            <person name="Steenwyk J.L."/>
            <person name="Rokas A."/>
            <person name="Carro J."/>
            <person name="Camarero S."/>
            <person name="Ferreira P."/>
            <person name="Molpeceres G."/>
            <person name="Ruiz-Duenas F.J."/>
            <person name="Serrano A."/>
            <person name="Henrissat B."/>
            <person name="Drula E."/>
            <person name="Hughes K.W."/>
            <person name="Mata J.L."/>
            <person name="Ishikawa N.K."/>
            <person name="Vargas-Isla R."/>
            <person name="Ushijima S."/>
            <person name="Smith C.A."/>
            <person name="Ahrendt S."/>
            <person name="Andreopoulos W."/>
            <person name="He G."/>
            <person name="Labutti K."/>
            <person name="Lipzen A."/>
            <person name="Ng V."/>
            <person name="Sandor L."/>
            <person name="Barry K."/>
            <person name="Martinez A.T."/>
            <person name="Xiao Y."/>
            <person name="Gibbons J.G."/>
            <person name="Terashima K."/>
            <person name="Hibbett D.S."/>
            <person name="Grigoriev I.V."/>
        </authorList>
    </citation>
    <scope>NUCLEOTIDE SEQUENCE</scope>
    <source>
        <strain evidence="3">TFB9207</strain>
    </source>
</reference>
<feature type="chain" id="PRO_5041386226" evidence="2">
    <location>
        <begin position="30"/>
        <end position="342"/>
    </location>
</feature>
<accession>A0AA38UE34</accession>
<evidence type="ECO:0000313" key="3">
    <source>
        <dbReference type="EMBL" id="KAJ3838304.1"/>
    </source>
</evidence>
<feature type="compositionally biased region" description="Polar residues" evidence="1">
    <location>
        <begin position="277"/>
        <end position="302"/>
    </location>
</feature>
<feature type="signal peptide" evidence="2">
    <location>
        <begin position="1"/>
        <end position="29"/>
    </location>
</feature>
<evidence type="ECO:0000256" key="2">
    <source>
        <dbReference type="SAM" id="SignalP"/>
    </source>
</evidence>
<protein>
    <submittedName>
        <fullName evidence="3">Uncharacterized protein</fullName>
    </submittedName>
</protein>
<dbReference type="EMBL" id="MU806190">
    <property type="protein sequence ID" value="KAJ3838304.1"/>
    <property type="molecule type" value="Genomic_DNA"/>
</dbReference>
<gene>
    <name evidence="3" type="ORF">F5878DRAFT_725413</name>
</gene>
<evidence type="ECO:0000256" key="1">
    <source>
        <dbReference type="SAM" id="MobiDB-lite"/>
    </source>
</evidence>
<name>A0AA38UE34_9AGAR</name>
<dbReference type="AlphaFoldDB" id="A0AA38UE34"/>
<keyword evidence="4" id="KW-1185">Reference proteome</keyword>
<feature type="compositionally biased region" description="Basic and acidic residues" evidence="1">
    <location>
        <begin position="307"/>
        <end position="331"/>
    </location>
</feature>
<comment type="caution">
    <text evidence="3">The sequence shown here is derived from an EMBL/GenBank/DDBJ whole genome shotgun (WGS) entry which is preliminary data.</text>
</comment>
<dbReference type="Proteomes" id="UP001163846">
    <property type="component" value="Unassembled WGS sequence"/>
</dbReference>
<evidence type="ECO:0000313" key="4">
    <source>
        <dbReference type="Proteomes" id="UP001163846"/>
    </source>
</evidence>
<organism evidence="3 4">
    <name type="scientific">Lentinula raphanica</name>
    <dbReference type="NCBI Taxonomy" id="153919"/>
    <lineage>
        <taxon>Eukaryota</taxon>
        <taxon>Fungi</taxon>
        <taxon>Dikarya</taxon>
        <taxon>Basidiomycota</taxon>
        <taxon>Agaricomycotina</taxon>
        <taxon>Agaricomycetes</taxon>
        <taxon>Agaricomycetidae</taxon>
        <taxon>Agaricales</taxon>
        <taxon>Marasmiineae</taxon>
        <taxon>Omphalotaceae</taxon>
        <taxon>Lentinula</taxon>
    </lineage>
</organism>
<keyword evidence="2" id="KW-0732">Signal</keyword>
<feature type="region of interest" description="Disordered" evidence="1">
    <location>
        <begin position="268"/>
        <end position="342"/>
    </location>
</feature>